<dbReference type="InterPro" id="IPR003593">
    <property type="entry name" value="AAA+_ATPase"/>
</dbReference>
<feature type="domain" description="ABC transporter" evidence="4">
    <location>
        <begin position="1"/>
        <end position="228"/>
    </location>
</feature>
<gene>
    <name evidence="5" type="ORF">J2W95_001334</name>
</gene>
<evidence type="ECO:0000256" key="2">
    <source>
        <dbReference type="ARBA" id="ARBA00022741"/>
    </source>
</evidence>
<keyword evidence="6" id="KW-1185">Reference proteome</keyword>
<dbReference type="Proteomes" id="UP001261871">
    <property type="component" value="Unassembled WGS sequence"/>
</dbReference>
<evidence type="ECO:0000313" key="5">
    <source>
        <dbReference type="EMBL" id="MDR6844643.1"/>
    </source>
</evidence>
<dbReference type="SUPFAM" id="SSF52540">
    <property type="entry name" value="P-loop containing nucleoside triphosphate hydrolases"/>
    <property type="match status" value="1"/>
</dbReference>
<evidence type="ECO:0000256" key="1">
    <source>
        <dbReference type="ARBA" id="ARBA00022448"/>
    </source>
</evidence>
<dbReference type="Pfam" id="PF00005">
    <property type="entry name" value="ABC_tran"/>
    <property type="match status" value="1"/>
</dbReference>
<keyword evidence="1" id="KW-0813">Transport</keyword>
<dbReference type="InterPro" id="IPR027417">
    <property type="entry name" value="P-loop_NTPase"/>
</dbReference>
<dbReference type="InterPro" id="IPR017871">
    <property type="entry name" value="ABC_transporter-like_CS"/>
</dbReference>
<dbReference type="Gene3D" id="3.40.50.300">
    <property type="entry name" value="P-loop containing nucleotide triphosphate hydrolases"/>
    <property type="match status" value="1"/>
</dbReference>
<dbReference type="PROSITE" id="PS50893">
    <property type="entry name" value="ABC_TRANSPORTER_2"/>
    <property type="match status" value="1"/>
</dbReference>
<name>A0ABU1S0U0_9FLAO</name>
<comment type="caution">
    <text evidence="5">The sequence shown here is derived from an EMBL/GenBank/DDBJ whole genome shotgun (WGS) entry which is preliminary data.</text>
</comment>
<evidence type="ECO:0000256" key="3">
    <source>
        <dbReference type="ARBA" id="ARBA00022840"/>
    </source>
</evidence>
<dbReference type="PANTHER" id="PTHR42939">
    <property type="entry name" value="ABC TRANSPORTER ATP-BINDING PROTEIN ALBC-RELATED"/>
    <property type="match status" value="1"/>
</dbReference>
<accession>A0ABU1S0U0</accession>
<dbReference type="GO" id="GO:0005524">
    <property type="term" value="F:ATP binding"/>
    <property type="evidence" value="ECO:0007669"/>
    <property type="project" value="UniProtKB-KW"/>
</dbReference>
<dbReference type="SMART" id="SM00382">
    <property type="entry name" value="AAA"/>
    <property type="match status" value="1"/>
</dbReference>
<sequence>MRKLDVQKIALSYDAQPIVKGISFSITEGKITALIGPNGAGKSSIFRILSGLVSPDSGFVFLDGIQMKSFNDLRSHCGYLLETADFYAYLSGKKNLELLIALTRSSANATELLEMVGLAKDADKKVQHYSKGMKQRLGLAQVLIDNPSFLILDEPFNGLDPEVKELILKLLTDLKNKGKGILVSTHLLEDIETIADDFILLNEGEIYLSGSMETFGNDRQNVKMHFDVLLPQNLNLGFENCMNANVLTLKANEKETQTILKELYELDLIPYKIDRSSLLYDKYMEIIK</sequence>
<dbReference type="InterPro" id="IPR003439">
    <property type="entry name" value="ABC_transporter-like_ATP-bd"/>
</dbReference>
<protein>
    <submittedName>
        <fullName evidence="5">ABC-2 type transport system ATP-binding protein</fullName>
    </submittedName>
</protein>
<dbReference type="EMBL" id="JAVDTX010000002">
    <property type="protein sequence ID" value="MDR6844643.1"/>
    <property type="molecule type" value="Genomic_DNA"/>
</dbReference>
<keyword evidence="3 5" id="KW-0067">ATP-binding</keyword>
<evidence type="ECO:0000313" key="6">
    <source>
        <dbReference type="Proteomes" id="UP001261871"/>
    </source>
</evidence>
<evidence type="ECO:0000259" key="4">
    <source>
        <dbReference type="PROSITE" id="PS50893"/>
    </source>
</evidence>
<dbReference type="InterPro" id="IPR051782">
    <property type="entry name" value="ABC_Transporter_VariousFunc"/>
</dbReference>
<dbReference type="RefSeq" id="WP_310005205.1">
    <property type="nucleotide sequence ID" value="NZ_JAVDTX010000002.1"/>
</dbReference>
<organism evidence="5 6">
    <name type="scientific">Flavobacterium granuli</name>
    <dbReference type="NCBI Taxonomy" id="280093"/>
    <lineage>
        <taxon>Bacteria</taxon>
        <taxon>Pseudomonadati</taxon>
        <taxon>Bacteroidota</taxon>
        <taxon>Flavobacteriia</taxon>
        <taxon>Flavobacteriales</taxon>
        <taxon>Flavobacteriaceae</taxon>
        <taxon>Flavobacterium</taxon>
    </lineage>
</organism>
<keyword evidence="2" id="KW-0547">Nucleotide-binding</keyword>
<reference evidence="5 6" key="1">
    <citation type="submission" date="2023-07" db="EMBL/GenBank/DDBJ databases">
        <title>Sorghum-associated microbial communities from plants grown in Nebraska, USA.</title>
        <authorList>
            <person name="Schachtman D."/>
        </authorList>
    </citation>
    <scope>NUCLEOTIDE SEQUENCE [LARGE SCALE GENOMIC DNA]</scope>
    <source>
        <strain evidence="5 6">BE124</strain>
    </source>
</reference>
<dbReference type="PANTHER" id="PTHR42939:SF1">
    <property type="entry name" value="ABC TRANSPORTER ATP-BINDING PROTEIN ALBC-RELATED"/>
    <property type="match status" value="1"/>
</dbReference>
<dbReference type="PROSITE" id="PS00211">
    <property type="entry name" value="ABC_TRANSPORTER_1"/>
    <property type="match status" value="1"/>
</dbReference>
<proteinExistence type="predicted"/>